<gene>
    <name evidence="1" type="ORF">ITJ86_12145</name>
</gene>
<dbReference type="InterPro" id="IPR015003">
    <property type="entry name" value="DUF1853"/>
</dbReference>
<name>A0ABS0EJS7_9FLAO</name>
<reference evidence="1 2" key="1">
    <citation type="submission" date="2020-11" db="EMBL/GenBank/DDBJ databases">
        <title>Winogradskyella marina sp. nov., isolated from marine sediment.</title>
        <authorList>
            <person name="Bo J."/>
            <person name="Wang S."/>
            <person name="Song X."/>
            <person name="Du Z."/>
        </authorList>
    </citation>
    <scope>NUCLEOTIDE SEQUENCE [LARGE SCALE GENOMIC DNA]</scope>
    <source>
        <strain evidence="1 2">F6397</strain>
    </source>
</reference>
<dbReference type="RefSeq" id="WP_195871913.1">
    <property type="nucleotide sequence ID" value="NZ_JADOET010000010.1"/>
</dbReference>
<evidence type="ECO:0000313" key="2">
    <source>
        <dbReference type="Proteomes" id="UP000611215"/>
    </source>
</evidence>
<accession>A0ABS0EJS7</accession>
<proteinExistence type="predicted"/>
<protein>
    <submittedName>
        <fullName evidence="1">DUF1853 family protein</fullName>
    </submittedName>
</protein>
<evidence type="ECO:0000313" key="1">
    <source>
        <dbReference type="EMBL" id="MBF8150654.1"/>
    </source>
</evidence>
<dbReference type="Proteomes" id="UP000611215">
    <property type="component" value="Unassembled WGS sequence"/>
</dbReference>
<keyword evidence="2" id="KW-1185">Reference proteome</keyword>
<sequence>MNKSTLLRYKGFVKTPSLFKTNDFTEFSQIELDSTPKPIDNTAVFKNQRLGKLVEEFVFHQLRQDASVHWIVENLQIQKDRKTIGELDALYDFNDQPIHLEVVYKFYLYDTLKSYNNPLSYWIGPNRKDSLCYKLDKLKNKQFPLLFKDETKQQLQEYNIDSAAISQKLCFKAQLFLPYDTSKVPMESLNEDCVFGFYISYASIAVFKTLGFYIPQKLDWLVLPHNNVSWQDYETAKYSIKEAIEEQRSPLVWLKYSETNIVKCFITFW</sequence>
<comment type="caution">
    <text evidence="1">The sequence shown here is derived from an EMBL/GenBank/DDBJ whole genome shotgun (WGS) entry which is preliminary data.</text>
</comment>
<organism evidence="1 2">
    <name type="scientific">Winogradskyella marina</name>
    <dbReference type="NCBI Taxonomy" id="2785530"/>
    <lineage>
        <taxon>Bacteria</taxon>
        <taxon>Pseudomonadati</taxon>
        <taxon>Bacteroidota</taxon>
        <taxon>Flavobacteriia</taxon>
        <taxon>Flavobacteriales</taxon>
        <taxon>Flavobacteriaceae</taxon>
        <taxon>Winogradskyella</taxon>
    </lineage>
</organism>
<dbReference type="Pfam" id="PF08907">
    <property type="entry name" value="DUF1853"/>
    <property type="match status" value="1"/>
</dbReference>
<dbReference type="EMBL" id="JADOET010000010">
    <property type="protein sequence ID" value="MBF8150654.1"/>
    <property type="molecule type" value="Genomic_DNA"/>
</dbReference>